<evidence type="ECO:0000313" key="3">
    <source>
        <dbReference type="EMBL" id="GEB35869.1"/>
    </source>
</evidence>
<dbReference type="InterPro" id="IPR012854">
    <property type="entry name" value="Cu_amine_oxidase-like_N"/>
</dbReference>
<evidence type="ECO:0000259" key="2">
    <source>
        <dbReference type="Pfam" id="PF07833"/>
    </source>
</evidence>
<proteinExistence type="predicted"/>
<dbReference type="SUPFAM" id="SSF55383">
    <property type="entry name" value="Copper amine oxidase, domain N"/>
    <property type="match status" value="1"/>
</dbReference>
<evidence type="ECO:0000313" key="4">
    <source>
        <dbReference type="Proteomes" id="UP000316882"/>
    </source>
</evidence>
<comment type="caution">
    <text evidence="3">The sequence shown here is derived from an EMBL/GenBank/DDBJ whole genome shotgun (WGS) entry which is preliminary data.</text>
</comment>
<organism evidence="3 4">
    <name type="scientific">Brevibacillus parabrevis</name>
    <dbReference type="NCBI Taxonomy" id="54914"/>
    <lineage>
        <taxon>Bacteria</taxon>
        <taxon>Bacillati</taxon>
        <taxon>Bacillota</taxon>
        <taxon>Bacilli</taxon>
        <taxon>Bacillales</taxon>
        <taxon>Paenibacillaceae</taxon>
        <taxon>Brevibacillus</taxon>
    </lineage>
</organism>
<dbReference type="EMBL" id="BJMH01000061">
    <property type="protein sequence ID" value="GEB35869.1"/>
    <property type="molecule type" value="Genomic_DNA"/>
</dbReference>
<dbReference type="Pfam" id="PF07833">
    <property type="entry name" value="Cu_amine_oxidN1"/>
    <property type="match status" value="1"/>
</dbReference>
<accession>A0A4Y3PWM4</accession>
<dbReference type="STRING" id="54914.AV540_25435"/>
<keyword evidence="4" id="KW-1185">Reference proteome</keyword>
<feature type="domain" description="Copper amine oxidase-like N-terminal" evidence="2">
    <location>
        <begin position="41"/>
        <end position="146"/>
    </location>
</feature>
<evidence type="ECO:0000256" key="1">
    <source>
        <dbReference type="SAM" id="SignalP"/>
    </source>
</evidence>
<feature type="signal peptide" evidence="1">
    <location>
        <begin position="1"/>
        <end position="20"/>
    </location>
</feature>
<sequence>MTAVSFVLVPLLLNNGLVHAADTAGGSVNVRLKVGQESVTINGAASTIEKPYVVGGTTMIPLSIITNAFGATLQWDNQTQTIELTAGEQTISLKAGDKNAKLNGQPIVLSVAPELKNGKTMVPVTLVTQFLGANVSENKQTGEVTITGASTQGTAASNSSLDSDHGKTKVGDSYYGWSMKYPTELILGYQSYKGNYASFHDSKETFWLNVQVYEDQPENLSNDGLVKFLAENQYGMILSKEYVEKDGLSYARVVSRDEEDYMAESRAYRKGDKVYEITLSVSNEADFNNPAKYKGYKDMLDSFTAHFDKQDKSIKDLSNVENGYRWFDYKDFGLKIKVPAVWEKVGGDSGAAFSNDDGDQWMQLSVTSATENDKLDDWVAKHERMYREMYAESALDVDKNATTTTIAGVTARERNYGTFDGENKYQERHIFFIKGKYKFHLQLAFNKTADPAKTLEMINTISRSLSIDEQKMNQSLGFIQDDILLDKNKMATIKDSKYKYAIDIPEYWQEDVVDSRSLIGKSYLFEGGAFTLFVFKDSYSEVEKSFTSIFKMQTSGSEKTSLVENKPVTVHGESGRKFVIKGEEEGIRYERTAYLFPKGKYSYYISWSIRDAYSTAATKERMEKVLNSFKVIE</sequence>
<dbReference type="Gene3D" id="3.30.457.10">
    <property type="entry name" value="Copper amine oxidase-like, N-terminal domain"/>
    <property type="match status" value="1"/>
</dbReference>
<dbReference type="InterPro" id="IPR036582">
    <property type="entry name" value="Mao_N_sf"/>
</dbReference>
<dbReference type="Proteomes" id="UP000316882">
    <property type="component" value="Unassembled WGS sequence"/>
</dbReference>
<gene>
    <name evidence="3" type="ORF">BPA01_54490</name>
</gene>
<protein>
    <recommendedName>
        <fullName evidence="2">Copper amine oxidase-like N-terminal domain-containing protein</fullName>
    </recommendedName>
</protein>
<feature type="chain" id="PRO_5021407588" description="Copper amine oxidase-like N-terminal domain-containing protein" evidence="1">
    <location>
        <begin position="21"/>
        <end position="633"/>
    </location>
</feature>
<name>A0A4Y3PWM4_BREPA</name>
<reference evidence="3 4" key="1">
    <citation type="submission" date="2019-06" db="EMBL/GenBank/DDBJ databases">
        <title>Whole genome shotgun sequence of Brevibacillus parabrevis NBRC 12334.</title>
        <authorList>
            <person name="Hosoyama A."/>
            <person name="Uohara A."/>
            <person name="Ohji S."/>
            <person name="Ichikawa N."/>
        </authorList>
    </citation>
    <scope>NUCLEOTIDE SEQUENCE [LARGE SCALE GENOMIC DNA]</scope>
    <source>
        <strain evidence="3 4">NBRC 12334</strain>
    </source>
</reference>
<keyword evidence="1" id="KW-0732">Signal</keyword>
<dbReference type="AlphaFoldDB" id="A0A4Y3PWM4"/>